<sequence>MKASARKRFSKLGFAVHVHCNACLYLELYLNNISWSSWYDLVNMTSGHQNNRCREKQTDTKITTCVCALQQLKNLGYVHLSVQCNACMCEPHFTRGGTLSRRGHKTAHELL</sequence>
<proteinExistence type="predicted"/>
<dbReference type="EMBL" id="GFPF01001896">
    <property type="protein sequence ID" value="MAA13042.1"/>
    <property type="molecule type" value="Transcribed_RNA"/>
</dbReference>
<protein>
    <submittedName>
        <fullName evidence="1">Uncharacterized protein</fullName>
    </submittedName>
</protein>
<dbReference type="AlphaFoldDB" id="A0A224YGW6"/>
<accession>A0A224YGW6</accession>
<evidence type="ECO:0000313" key="1">
    <source>
        <dbReference type="EMBL" id="MAA13042.1"/>
    </source>
</evidence>
<reference evidence="1" key="1">
    <citation type="journal article" date="2017" name="Parasit. Vectors">
        <title>Sialotranscriptomics of Rhipicephalus zambeziensis reveals intricate expression profiles of secretory proteins and suggests tight temporal transcriptional regulation during blood-feeding.</title>
        <authorList>
            <person name="de Castro M.H."/>
            <person name="de Klerk D."/>
            <person name="Pienaar R."/>
            <person name="Rees D.J.G."/>
            <person name="Mans B.J."/>
        </authorList>
    </citation>
    <scope>NUCLEOTIDE SEQUENCE</scope>
    <source>
        <tissue evidence="1">Salivary glands</tissue>
    </source>
</reference>
<organism evidence="1">
    <name type="scientific">Rhipicephalus zambeziensis</name>
    <dbReference type="NCBI Taxonomy" id="60191"/>
    <lineage>
        <taxon>Eukaryota</taxon>
        <taxon>Metazoa</taxon>
        <taxon>Ecdysozoa</taxon>
        <taxon>Arthropoda</taxon>
        <taxon>Chelicerata</taxon>
        <taxon>Arachnida</taxon>
        <taxon>Acari</taxon>
        <taxon>Parasitiformes</taxon>
        <taxon>Ixodida</taxon>
        <taxon>Ixodoidea</taxon>
        <taxon>Ixodidae</taxon>
        <taxon>Rhipicephalinae</taxon>
        <taxon>Rhipicephalus</taxon>
        <taxon>Rhipicephalus</taxon>
    </lineage>
</organism>
<name>A0A224YGW6_9ACAR</name>